<dbReference type="Proteomes" id="UP000008383">
    <property type="component" value="Unassembled WGS sequence"/>
</dbReference>
<feature type="domain" description="Enoyl reductase (ER)" evidence="1">
    <location>
        <begin position="16"/>
        <end position="385"/>
    </location>
</feature>
<dbReference type="InterPro" id="IPR020843">
    <property type="entry name" value="ER"/>
</dbReference>
<evidence type="ECO:0000313" key="3">
    <source>
        <dbReference type="Proteomes" id="UP000008383"/>
    </source>
</evidence>
<sequence>MSAPKTSKAYRRSKGSDIKTLEPITEKIPSSLKSQEVLIRIHAVSLNYRDVAMLHGKYPIKFLDRGIPASDCAAEVIAIGSDVKDFEIGDHVAPIFDVKNIHDNEEDKAALGGHIDGVLRQYAVFDRNVLFHLPKYLSWEEVSKAFTIKVVNVYIDIPTFHRQHVSPVLVPRHGERYQCLALPALPCFKVGLPSNPAPLKSSIFLTSLLGTGGVSMFGLLICLAAGIRPIITSSSDEKLDRVRALGKPGEVDTINYRTHPDWENEVLRLTNGRGVDFVIETVGPRTIAQSITSLARRGSITVVGFLGGFDVKSFPDTITPLLTKTATIRGGAVGSKADHQNLSDFLSEKKIDLKPILDNTVFTFDDSQAAFDYLYDAKHMGKVVIRI</sequence>
<dbReference type="InterPro" id="IPR052711">
    <property type="entry name" value="Zinc_ADH-like"/>
</dbReference>
<dbReference type="SMART" id="SM00829">
    <property type="entry name" value="PKS_ER"/>
    <property type="match status" value="1"/>
</dbReference>
<accession>D4D5F9</accession>
<dbReference type="Gene3D" id="3.40.50.720">
    <property type="entry name" value="NAD(P)-binding Rossmann-like Domain"/>
    <property type="match status" value="1"/>
</dbReference>
<reference evidence="3" key="1">
    <citation type="journal article" date="2011" name="Genome Biol.">
        <title>Comparative and functional genomics provide insights into the pathogenicity of dermatophytic fungi.</title>
        <authorList>
            <person name="Burmester A."/>
            <person name="Shelest E."/>
            <person name="Gloeckner G."/>
            <person name="Heddergott C."/>
            <person name="Schindler S."/>
            <person name="Staib P."/>
            <person name="Heidel A."/>
            <person name="Felder M."/>
            <person name="Petzold A."/>
            <person name="Szafranski K."/>
            <person name="Feuermann M."/>
            <person name="Pedruzzi I."/>
            <person name="Priebe S."/>
            <person name="Groth M."/>
            <person name="Winkler R."/>
            <person name="Li W."/>
            <person name="Kniemeyer O."/>
            <person name="Schroeckh V."/>
            <person name="Hertweck C."/>
            <person name="Hube B."/>
            <person name="White T.C."/>
            <person name="Platzer M."/>
            <person name="Guthke R."/>
            <person name="Heitman J."/>
            <person name="Woestemeyer J."/>
            <person name="Zipfel P.F."/>
            <person name="Monod M."/>
            <person name="Brakhage A.A."/>
        </authorList>
    </citation>
    <scope>NUCLEOTIDE SEQUENCE [LARGE SCALE GENOMIC DNA]</scope>
    <source>
        <strain evidence="3">HKI 0517</strain>
    </source>
</reference>
<dbReference type="InterPro" id="IPR013154">
    <property type="entry name" value="ADH-like_N"/>
</dbReference>
<dbReference type="CDD" id="cd08276">
    <property type="entry name" value="MDR7"/>
    <property type="match status" value="1"/>
</dbReference>
<dbReference type="SUPFAM" id="SSF51735">
    <property type="entry name" value="NAD(P)-binding Rossmann-fold domains"/>
    <property type="match status" value="1"/>
</dbReference>
<dbReference type="InterPro" id="IPR011032">
    <property type="entry name" value="GroES-like_sf"/>
</dbReference>
<name>D4D5F9_TRIVH</name>
<dbReference type="OrthoDB" id="4168428at2759"/>
<dbReference type="PANTHER" id="PTHR45033:SF1">
    <property type="entry name" value="OXIDOREDUCTASE (EUROFUNG)"/>
    <property type="match status" value="1"/>
</dbReference>
<organism evidence="2 3">
    <name type="scientific">Trichophyton verrucosum (strain HKI 0517)</name>
    <dbReference type="NCBI Taxonomy" id="663202"/>
    <lineage>
        <taxon>Eukaryota</taxon>
        <taxon>Fungi</taxon>
        <taxon>Dikarya</taxon>
        <taxon>Ascomycota</taxon>
        <taxon>Pezizomycotina</taxon>
        <taxon>Eurotiomycetes</taxon>
        <taxon>Eurotiomycetidae</taxon>
        <taxon>Onygenales</taxon>
        <taxon>Arthrodermataceae</taxon>
        <taxon>Trichophyton</taxon>
    </lineage>
</organism>
<dbReference type="GeneID" id="9577054"/>
<dbReference type="EMBL" id="ACYE01000120">
    <property type="protein sequence ID" value="EFE42964.1"/>
    <property type="molecule type" value="Genomic_DNA"/>
</dbReference>
<dbReference type="AlphaFoldDB" id="D4D5F9"/>
<dbReference type="RefSeq" id="XP_003023582.1">
    <property type="nucleotide sequence ID" value="XM_003023536.1"/>
</dbReference>
<dbReference type="HOGENOM" id="CLU_026673_3_4_1"/>
<dbReference type="Gene3D" id="3.90.180.10">
    <property type="entry name" value="Medium-chain alcohol dehydrogenases, catalytic domain"/>
    <property type="match status" value="2"/>
</dbReference>
<keyword evidence="3" id="KW-1185">Reference proteome</keyword>
<dbReference type="GO" id="GO:0016491">
    <property type="term" value="F:oxidoreductase activity"/>
    <property type="evidence" value="ECO:0007669"/>
    <property type="project" value="InterPro"/>
</dbReference>
<dbReference type="Pfam" id="PF08240">
    <property type="entry name" value="ADH_N"/>
    <property type="match status" value="1"/>
</dbReference>
<dbReference type="KEGG" id="tve:TRV_02329"/>
<dbReference type="SUPFAM" id="SSF50129">
    <property type="entry name" value="GroES-like"/>
    <property type="match status" value="1"/>
</dbReference>
<dbReference type="InterPro" id="IPR013149">
    <property type="entry name" value="ADH-like_C"/>
</dbReference>
<evidence type="ECO:0000259" key="1">
    <source>
        <dbReference type="SMART" id="SM00829"/>
    </source>
</evidence>
<protein>
    <submittedName>
        <fullName evidence="2">Zinc-containing alcohol dehydrogenase, putative</fullName>
    </submittedName>
</protein>
<comment type="caution">
    <text evidence="2">The sequence shown here is derived from an EMBL/GenBank/DDBJ whole genome shotgun (WGS) entry which is preliminary data.</text>
</comment>
<gene>
    <name evidence="2" type="ORF">TRV_02329</name>
</gene>
<dbReference type="PANTHER" id="PTHR45033">
    <property type="match status" value="1"/>
</dbReference>
<dbReference type="Pfam" id="PF00107">
    <property type="entry name" value="ADH_zinc_N"/>
    <property type="match status" value="1"/>
</dbReference>
<evidence type="ECO:0000313" key="2">
    <source>
        <dbReference type="EMBL" id="EFE42964.1"/>
    </source>
</evidence>
<dbReference type="InterPro" id="IPR036291">
    <property type="entry name" value="NAD(P)-bd_dom_sf"/>
</dbReference>
<proteinExistence type="predicted"/>